<reference evidence="3 4" key="1">
    <citation type="submission" date="2019-10" db="EMBL/GenBank/DDBJ databases">
        <title>Whole-genome sequence of the purple nonsulfur photosynthetic bacterium Rhodocyclus tenuis.</title>
        <authorList>
            <person name="Kyndt J.A."/>
            <person name="Meyer T.E."/>
        </authorList>
    </citation>
    <scope>NUCLEOTIDE SEQUENCE [LARGE SCALE GENOMIC DNA]</scope>
    <source>
        <strain evidence="3 4">DSM 110</strain>
    </source>
</reference>
<feature type="region of interest" description="Disordered" evidence="1">
    <location>
        <begin position="134"/>
        <end position="210"/>
    </location>
</feature>
<organism evidence="3 4">
    <name type="scientific">Rhodocyclus tenuis</name>
    <name type="common">Rhodospirillum tenue</name>
    <dbReference type="NCBI Taxonomy" id="1066"/>
    <lineage>
        <taxon>Bacteria</taxon>
        <taxon>Pseudomonadati</taxon>
        <taxon>Pseudomonadota</taxon>
        <taxon>Betaproteobacteria</taxon>
        <taxon>Rhodocyclales</taxon>
        <taxon>Rhodocyclaceae</taxon>
        <taxon>Rhodocyclus</taxon>
    </lineage>
</organism>
<feature type="chain" id="PRO_5027115000" evidence="2">
    <location>
        <begin position="23"/>
        <end position="210"/>
    </location>
</feature>
<dbReference type="InterPro" id="IPR021455">
    <property type="entry name" value="DUF3106"/>
</dbReference>
<dbReference type="Pfam" id="PF11304">
    <property type="entry name" value="DUF3106"/>
    <property type="match status" value="1"/>
</dbReference>
<dbReference type="AlphaFoldDB" id="A0A6L5JWS8"/>
<feature type="compositionally biased region" description="Low complexity" evidence="1">
    <location>
        <begin position="161"/>
        <end position="188"/>
    </location>
</feature>
<gene>
    <name evidence="3" type="ORF">GHK24_07880</name>
</gene>
<feature type="signal peptide" evidence="2">
    <location>
        <begin position="1"/>
        <end position="22"/>
    </location>
</feature>
<sequence>MVEKLLSIAVALSCLLSSGSWAATTNIGPSTIIATPPQPTWNELAFQQQSVLAPLASDWDKMENYRRKKWLGIAQRFATMTPAEQQRVQAQMYEWTKLTPQQRQAARLKYQTVNQLPPEKKQELKQQWEAYSSLPEDEKRRLQEQAAAAAAAATPKPGRHAAPAGVVPGATAPVAPAPAKLLKPADATVPPPAPAPLPSAPIAAEPATHP</sequence>
<dbReference type="Proteomes" id="UP000480275">
    <property type="component" value="Unassembled WGS sequence"/>
</dbReference>
<feature type="compositionally biased region" description="Low complexity" evidence="1">
    <location>
        <begin position="200"/>
        <end position="210"/>
    </location>
</feature>
<evidence type="ECO:0000313" key="3">
    <source>
        <dbReference type="EMBL" id="MQY51689.1"/>
    </source>
</evidence>
<protein>
    <submittedName>
        <fullName evidence="3">DUF3106 domain-containing protein</fullName>
    </submittedName>
</protein>
<dbReference type="OrthoDB" id="9796567at2"/>
<keyword evidence="2" id="KW-0732">Signal</keyword>
<feature type="compositionally biased region" description="Pro residues" evidence="1">
    <location>
        <begin position="189"/>
        <end position="199"/>
    </location>
</feature>
<comment type="caution">
    <text evidence="3">The sequence shown here is derived from an EMBL/GenBank/DDBJ whole genome shotgun (WGS) entry which is preliminary data.</text>
</comment>
<dbReference type="EMBL" id="WIXJ01000004">
    <property type="protein sequence ID" value="MQY51689.1"/>
    <property type="molecule type" value="Genomic_DNA"/>
</dbReference>
<name>A0A6L5JWS8_RHOTE</name>
<accession>A0A6L5JWS8</accession>
<evidence type="ECO:0000256" key="1">
    <source>
        <dbReference type="SAM" id="MobiDB-lite"/>
    </source>
</evidence>
<proteinExistence type="predicted"/>
<evidence type="ECO:0000256" key="2">
    <source>
        <dbReference type="SAM" id="SignalP"/>
    </source>
</evidence>
<evidence type="ECO:0000313" key="4">
    <source>
        <dbReference type="Proteomes" id="UP000480275"/>
    </source>
</evidence>